<evidence type="ECO:0000256" key="4">
    <source>
        <dbReference type="ARBA" id="ARBA00023242"/>
    </source>
</evidence>
<keyword evidence="4" id="KW-0539">Nucleus</keyword>
<feature type="domain" description="U3 small nucleolar RNA-associated protein 13 C-terminal" evidence="6">
    <location>
        <begin position="668"/>
        <end position="801"/>
    </location>
</feature>
<gene>
    <name evidence="7" type="primary">Dvir\GJ21857</name>
    <name evidence="7" type="ORF">Dvir_GJ21857</name>
</gene>
<dbReference type="Pfam" id="PF08625">
    <property type="entry name" value="Utp13"/>
    <property type="match status" value="1"/>
</dbReference>
<dbReference type="GO" id="GO:0000480">
    <property type="term" value="P:endonucleolytic cleavage in 5'-ETS of tricistronic rRNA transcript (SSU-rRNA, 5.8S rRNA, LSU-rRNA)"/>
    <property type="evidence" value="ECO:0007669"/>
    <property type="project" value="TreeGrafter"/>
</dbReference>
<dbReference type="InterPro" id="IPR036322">
    <property type="entry name" value="WD40_repeat_dom_sf"/>
</dbReference>
<dbReference type="STRING" id="7244.A0A0Q9W485"/>
<dbReference type="SUPFAM" id="SSF50978">
    <property type="entry name" value="WD40 repeat-like"/>
    <property type="match status" value="2"/>
</dbReference>
<dbReference type="Proteomes" id="UP000008792">
    <property type="component" value="Unassembled WGS sequence"/>
</dbReference>
<dbReference type="PANTHER" id="PTHR19854">
    <property type="entry name" value="TRANSDUCIN BETA-LIKE 3"/>
    <property type="match status" value="1"/>
</dbReference>
<dbReference type="GO" id="GO:0032040">
    <property type="term" value="C:small-subunit processome"/>
    <property type="evidence" value="ECO:0007669"/>
    <property type="project" value="InterPro"/>
</dbReference>
<evidence type="ECO:0000256" key="5">
    <source>
        <dbReference type="PROSITE-ProRule" id="PRU00221"/>
    </source>
</evidence>
<dbReference type="Pfam" id="PF00400">
    <property type="entry name" value="WD40"/>
    <property type="match status" value="8"/>
</dbReference>
<evidence type="ECO:0000256" key="1">
    <source>
        <dbReference type="ARBA" id="ARBA00004604"/>
    </source>
</evidence>
<dbReference type="GO" id="GO:0000472">
    <property type="term" value="P:endonucleolytic cleavage to generate mature 5'-end of SSU-rRNA from (SSU-rRNA, 5.8S rRNA, LSU-rRNA)"/>
    <property type="evidence" value="ECO:0007669"/>
    <property type="project" value="TreeGrafter"/>
</dbReference>
<dbReference type="InterPro" id="IPR019775">
    <property type="entry name" value="WD40_repeat_CS"/>
</dbReference>
<evidence type="ECO:0000313" key="7">
    <source>
        <dbReference type="EMBL" id="KRF79784.1"/>
    </source>
</evidence>
<dbReference type="FunCoup" id="A0A0Q9W485">
    <property type="interactions" value="2008"/>
</dbReference>
<keyword evidence="8" id="KW-1185">Reference proteome</keyword>
<dbReference type="CDD" id="cd00200">
    <property type="entry name" value="WD40"/>
    <property type="match status" value="1"/>
</dbReference>
<accession>A0A0Q9W485</accession>
<comment type="subcellular location">
    <subcellularLocation>
        <location evidence="1">Nucleus</location>
        <location evidence="1">Nucleolus</location>
    </subcellularLocation>
</comment>
<keyword evidence="3" id="KW-0677">Repeat</keyword>
<dbReference type="GO" id="GO:0030686">
    <property type="term" value="C:90S preribosome"/>
    <property type="evidence" value="ECO:0007669"/>
    <property type="project" value="TreeGrafter"/>
</dbReference>
<reference evidence="7 8" key="1">
    <citation type="journal article" date="2007" name="Nature">
        <title>Evolution of genes and genomes on the Drosophila phylogeny.</title>
        <authorList>
            <consortium name="Drosophila 12 Genomes Consortium"/>
            <person name="Clark A.G."/>
            <person name="Eisen M.B."/>
            <person name="Smith D.R."/>
            <person name="Bergman C.M."/>
            <person name="Oliver B."/>
            <person name="Markow T.A."/>
            <person name="Kaufman T.C."/>
            <person name="Kellis M."/>
            <person name="Gelbart W."/>
            <person name="Iyer V.N."/>
            <person name="Pollard D.A."/>
            <person name="Sackton T.B."/>
            <person name="Larracuente A.M."/>
            <person name="Singh N.D."/>
            <person name="Abad J.P."/>
            <person name="Abt D.N."/>
            <person name="Adryan B."/>
            <person name="Aguade M."/>
            <person name="Akashi H."/>
            <person name="Anderson W.W."/>
            <person name="Aquadro C.F."/>
            <person name="Ardell D.H."/>
            <person name="Arguello R."/>
            <person name="Artieri C.G."/>
            <person name="Barbash D.A."/>
            <person name="Barker D."/>
            <person name="Barsanti P."/>
            <person name="Batterham P."/>
            <person name="Batzoglou S."/>
            <person name="Begun D."/>
            <person name="Bhutkar A."/>
            <person name="Blanco E."/>
            <person name="Bosak S.A."/>
            <person name="Bradley R.K."/>
            <person name="Brand A.D."/>
            <person name="Brent M.R."/>
            <person name="Brooks A.N."/>
            <person name="Brown R.H."/>
            <person name="Butlin R.K."/>
            <person name="Caggese C."/>
            <person name="Calvi B.R."/>
            <person name="Bernardo de Carvalho A."/>
            <person name="Caspi A."/>
            <person name="Castrezana S."/>
            <person name="Celniker S.E."/>
            <person name="Chang J.L."/>
            <person name="Chapple C."/>
            <person name="Chatterji S."/>
            <person name="Chinwalla A."/>
            <person name="Civetta A."/>
            <person name="Clifton S.W."/>
            <person name="Comeron J.M."/>
            <person name="Costello J.C."/>
            <person name="Coyne J.A."/>
            <person name="Daub J."/>
            <person name="David R.G."/>
            <person name="Delcher A.L."/>
            <person name="Delehaunty K."/>
            <person name="Do C.B."/>
            <person name="Ebling H."/>
            <person name="Edwards K."/>
            <person name="Eickbush T."/>
            <person name="Evans J.D."/>
            <person name="Filipski A."/>
            <person name="Findeiss S."/>
            <person name="Freyhult E."/>
            <person name="Fulton L."/>
            <person name="Fulton R."/>
            <person name="Garcia A.C."/>
            <person name="Gardiner A."/>
            <person name="Garfield D.A."/>
            <person name="Garvin B.E."/>
            <person name="Gibson G."/>
            <person name="Gilbert D."/>
            <person name="Gnerre S."/>
            <person name="Godfrey J."/>
            <person name="Good R."/>
            <person name="Gotea V."/>
            <person name="Gravely B."/>
            <person name="Greenberg A.J."/>
            <person name="Griffiths-Jones S."/>
            <person name="Gross S."/>
            <person name="Guigo R."/>
            <person name="Gustafson E.A."/>
            <person name="Haerty W."/>
            <person name="Hahn M.W."/>
            <person name="Halligan D.L."/>
            <person name="Halpern A.L."/>
            <person name="Halter G.M."/>
            <person name="Han M.V."/>
            <person name="Heger A."/>
            <person name="Hillier L."/>
            <person name="Hinrichs A.S."/>
            <person name="Holmes I."/>
            <person name="Hoskins R.A."/>
            <person name="Hubisz M.J."/>
            <person name="Hultmark D."/>
            <person name="Huntley M.A."/>
            <person name="Jaffe D.B."/>
            <person name="Jagadeeshan S."/>
            <person name="Jeck W.R."/>
            <person name="Johnson J."/>
            <person name="Jones C.D."/>
            <person name="Jordan W.C."/>
            <person name="Karpen G.H."/>
            <person name="Kataoka E."/>
            <person name="Keightley P.D."/>
            <person name="Kheradpour P."/>
            <person name="Kirkness E.F."/>
            <person name="Koerich L.B."/>
            <person name="Kristiansen K."/>
            <person name="Kudrna D."/>
            <person name="Kulathinal R.J."/>
            <person name="Kumar S."/>
            <person name="Kwok R."/>
            <person name="Lander E."/>
            <person name="Langley C.H."/>
            <person name="Lapoint R."/>
            <person name="Lazzaro B.P."/>
            <person name="Lee S.J."/>
            <person name="Levesque L."/>
            <person name="Li R."/>
            <person name="Lin C.F."/>
            <person name="Lin M.F."/>
            <person name="Lindblad-Toh K."/>
            <person name="Llopart A."/>
            <person name="Long M."/>
            <person name="Low L."/>
            <person name="Lozovsky E."/>
            <person name="Lu J."/>
            <person name="Luo M."/>
            <person name="Machado C.A."/>
            <person name="Makalowski W."/>
            <person name="Marzo M."/>
            <person name="Matsuda M."/>
            <person name="Matzkin L."/>
            <person name="McAllister B."/>
            <person name="McBride C.S."/>
            <person name="McKernan B."/>
            <person name="McKernan K."/>
            <person name="Mendez-Lago M."/>
            <person name="Minx P."/>
            <person name="Mollenhauer M.U."/>
            <person name="Montooth K."/>
            <person name="Mount S.M."/>
            <person name="Mu X."/>
            <person name="Myers E."/>
            <person name="Negre B."/>
            <person name="Newfeld S."/>
            <person name="Nielsen R."/>
            <person name="Noor M.A."/>
            <person name="O'Grady P."/>
            <person name="Pachter L."/>
            <person name="Papaceit M."/>
            <person name="Parisi M.J."/>
            <person name="Parisi M."/>
            <person name="Parts L."/>
            <person name="Pedersen J.S."/>
            <person name="Pesole G."/>
            <person name="Phillippy A.M."/>
            <person name="Ponting C.P."/>
            <person name="Pop M."/>
            <person name="Porcelli D."/>
            <person name="Powell J.R."/>
            <person name="Prohaska S."/>
            <person name="Pruitt K."/>
            <person name="Puig M."/>
            <person name="Quesneville H."/>
            <person name="Ram K.R."/>
            <person name="Rand D."/>
            <person name="Rasmussen M.D."/>
            <person name="Reed L.K."/>
            <person name="Reenan R."/>
            <person name="Reily A."/>
            <person name="Remington K.A."/>
            <person name="Rieger T.T."/>
            <person name="Ritchie M.G."/>
            <person name="Robin C."/>
            <person name="Rogers Y.H."/>
            <person name="Rohde C."/>
            <person name="Rozas J."/>
            <person name="Rubenfield M.J."/>
            <person name="Ruiz A."/>
            <person name="Russo S."/>
            <person name="Salzberg S.L."/>
            <person name="Sanchez-Gracia A."/>
            <person name="Saranga D.J."/>
            <person name="Sato H."/>
            <person name="Schaeffer S.W."/>
            <person name="Schatz M.C."/>
            <person name="Schlenke T."/>
            <person name="Schwartz R."/>
            <person name="Segarra C."/>
            <person name="Singh R.S."/>
            <person name="Sirot L."/>
            <person name="Sirota M."/>
            <person name="Sisneros N.B."/>
            <person name="Smith C.D."/>
            <person name="Smith T.F."/>
            <person name="Spieth J."/>
            <person name="Stage D.E."/>
            <person name="Stark A."/>
            <person name="Stephan W."/>
            <person name="Strausberg R.L."/>
            <person name="Strempel S."/>
            <person name="Sturgill D."/>
            <person name="Sutton G."/>
            <person name="Sutton G.G."/>
            <person name="Tao W."/>
            <person name="Teichmann S."/>
            <person name="Tobari Y.N."/>
            <person name="Tomimura Y."/>
            <person name="Tsolas J.M."/>
            <person name="Valente V.L."/>
            <person name="Venter E."/>
            <person name="Venter J.C."/>
            <person name="Vicario S."/>
            <person name="Vieira F.G."/>
            <person name="Vilella A.J."/>
            <person name="Villasante A."/>
            <person name="Walenz B."/>
            <person name="Wang J."/>
            <person name="Wasserman M."/>
            <person name="Watts T."/>
            <person name="Wilson D."/>
            <person name="Wilson R.K."/>
            <person name="Wing R.A."/>
            <person name="Wolfner M.F."/>
            <person name="Wong A."/>
            <person name="Wong G.K."/>
            <person name="Wu C.I."/>
            <person name="Wu G."/>
            <person name="Yamamoto D."/>
            <person name="Yang H.P."/>
            <person name="Yang S.P."/>
            <person name="Yorke J.A."/>
            <person name="Yoshida K."/>
            <person name="Zdobnov E."/>
            <person name="Zhang P."/>
            <person name="Zhang Y."/>
            <person name="Zimin A.V."/>
            <person name="Baldwin J."/>
            <person name="Abdouelleil A."/>
            <person name="Abdulkadir J."/>
            <person name="Abebe A."/>
            <person name="Abera B."/>
            <person name="Abreu J."/>
            <person name="Acer S.C."/>
            <person name="Aftuck L."/>
            <person name="Alexander A."/>
            <person name="An P."/>
            <person name="Anderson E."/>
            <person name="Anderson S."/>
            <person name="Arachi H."/>
            <person name="Azer M."/>
            <person name="Bachantsang P."/>
            <person name="Barry A."/>
            <person name="Bayul T."/>
            <person name="Berlin A."/>
            <person name="Bessette D."/>
            <person name="Bloom T."/>
            <person name="Blye J."/>
            <person name="Boguslavskiy L."/>
            <person name="Bonnet C."/>
            <person name="Boukhgalter B."/>
            <person name="Bourzgui I."/>
            <person name="Brown A."/>
            <person name="Cahill P."/>
            <person name="Channer S."/>
            <person name="Cheshatsang Y."/>
            <person name="Chuda L."/>
            <person name="Citroen M."/>
            <person name="Collymore A."/>
            <person name="Cooke P."/>
            <person name="Costello M."/>
            <person name="D'Aco K."/>
            <person name="Daza R."/>
            <person name="De Haan G."/>
            <person name="DeGray S."/>
            <person name="DeMaso C."/>
            <person name="Dhargay N."/>
            <person name="Dooley K."/>
            <person name="Dooley E."/>
            <person name="Doricent M."/>
            <person name="Dorje P."/>
            <person name="Dorjee K."/>
            <person name="Dupes A."/>
            <person name="Elong R."/>
            <person name="Falk J."/>
            <person name="Farina A."/>
            <person name="Faro S."/>
            <person name="Ferguson D."/>
            <person name="Fisher S."/>
            <person name="Foley C.D."/>
            <person name="Franke A."/>
            <person name="Friedrich D."/>
            <person name="Gadbois L."/>
            <person name="Gearin G."/>
            <person name="Gearin C.R."/>
            <person name="Giannoukos G."/>
            <person name="Goode T."/>
            <person name="Graham J."/>
            <person name="Grandbois E."/>
            <person name="Grewal S."/>
            <person name="Gyaltsen K."/>
            <person name="Hafez N."/>
            <person name="Hagos B."/>
            <person name="Hall J."/>
            <person name="Henson C."/>
            <person name="Hollinger A."/>
            <person name="Honan T."/>
            <person name="Huard M.D."/>
            <person name="Hughes L."/>
            <person name="Hurhula B."/>
            <person name="Husby M.E."/>
            <person name="Kamat A."/>
            <person name="Kanga B."/>
            <person name="Kashin S."/>
            <person name="Khazanovich D."/>
            <person name="Kisner P."/>
            <person name="Lance K."/>
            <person name="Lara M."/>
            <person name="Lee W."/>
            <person name="Lennon N."/>
            <person name="Letendre F."/>
            <person name="LeVine R."/>
            <person name="Lipovsky A."/>
            <person name="Liu X."/>
            <person name="Liu J."/>
            <person name="Liu S."/>
            <person name="Lokyitsang T."/>
            <person name="Lokyitsang Y."/>
            <person name="Lubonja R."/>
            <person name="Lui A."/>
            <person name="MacDonald P."/>
            <person name="Magnisalis V."/>
            <person name="Maru K."/>
            <person name="Matthews C."/>
            <person name="McCusker W."/>
            <person name="McDonough S."/>
            <person name="Mehta T."/>
            <person name="Meldrim J."/>
            <person name="Meneus L."/>
            <person name="Mihai O."/>
            <person name="Mihalev A."/>
            <person name="Mihova T."/>
            <person name="Mittelman R."/>
            <person name="Mlenga V."/>
            <person name="Montmayeur A."/>
            <person name="Mulrain L."/>
            <person name="Navidi A."/>
            <person name="Naylor J."/>
            <person name="Negash T."/>
            <person name="Nguyen T."/>
            <person name="Nguyen N."/>
            <person name="Nicol R."/>
            <person name="Norbu C."/>
            <person name="Norbu N."/>
            <person name="Novod N."/>
            <person name="O'Neill B."/>
            <person name="Osman S."/>
            <person name="Markiewicz E."/>
            <person name="Oyono O.L."/>
            <person name="Patti C."/>
            <person name="Phunkhang P."/>
            <person name="Pierre F."/>
            <person name="Priest M."/>
            <person name="Raghuraman S."/>
            <person name="Rege F."/>
            <person name="Reyes R."/>
            <person name="Rise C."/>
            <person name="Rogov P."/>
            <person name="Ross K."/>
            <person name="Ryan E."/>
            <person name="Settipalli S."/>
            <person name="Shea T."/>
            <person name="Sherpa N."/>
            <person name="Shi L."/>
            <person name="Shih D."/>
            <person name="Sparrow T."/>
            <person name="Spaulding J."/>
            <person name="Stalker J."/>
            <person name="Stange-Thomann N."/>
            <person name="Stavropoulos S."/>
            <person name="Stone C."/>
            <person name="Strader C."/>
            <person name="Tesfaye S."/>
            <person name="Thomson T."/>
            <person name="Thoulutsang Y."/>
            <person name="Thoulutsang D."/>
            <person name="Topham K."/>
            <person name="Topping I."/>
            <person name="Tsamla T."/>
            <person name="Vassiliev H."/>
            <person name="Vo A."/>
            <person name="Wangchuk T."/>
            <person name="Wangdi T."/>
            <person name="Weiand M."/>
            <person name="Wilkinson J."/>
            <person name="Wilson A."/>
            <person name="Yadav S."/>
            <person name="Young G."/>
            <person name="Yu Q."/>
            <person name="Zembek L."/>
            <person name="Zhong D."/>
            <person name="Zimmer A."/>
            <person name="Zwirko Z."/>
            <person name="Jaffe D.B."/>
            <person name="Alvarez P."/>
            <person name="Brockman W."/>
            <person name="Butler J."/>
            <person name="Chin C."/>
            <person name="Gnerre S."/>
            <person name="Grabherr M."/>
            <person name="Kleber M."/>
            <person name="Mauceli E."/>
            <person name="MacCallum I."/>
        </authorList>
    </citation>
    <scope>NUCLEOTIDE SEQUENCE [LARGE SCALE GENOMIC DNA]</scope>
    <source>
        <strain evidence="8">Tucson 15010-1051.87</strain>
    </source>
</reference>
<dbReference type="PROSITE" id="PS00678">
    <property type="entry name" value="WD_REPEATS_1"/>
    <property type="match status" value="2"/>
</dbReference>
<evidence type="ECO:0000313" key="8">
    <source>
        <dbReference type="Proteomes" id="UP000008792"/>
    </source>
</evidence>
<dbReference type="PROSITE" id="PS50082">
    <property type="entry name" value="WD_REPEATS_2"/>
    <property type="match status" value="6"/>
</dbReference>
<evidence type="ECO:0000256" key="3">
    <source>
        <dbReference type="ARBA" id="ARBA00022737"/>
    </source>
</evidence>
<dbReference type="Gene3D" id="2.130.10.10">
    <property type="entry name" value="YVTN repeat-like/Quinoprotein amine dehydrogenase"/>
    <property type="match status" value="3"/>
</dbReference>
<dbReference type="InterPro" id="IPR020472">
    <property type="entry name" value="WD40_PAC1"/>
</dbReference>
<dbReference type="InterPro" id="IPR015943">
    <property type="entry name" value="WD40/YVTN_repeat-like_dom_sf"/>
</dbReference>
<feature type="repeat" description="WD" evidence="5">
    <location>
        <begin position="489"/>
        <end position="530"/>
    </location>
</feature>
<dbReference type="AlphaFoldDB" id="A0A0Q9W485"/>
<feature type="repeat" description="WD" evidence="5">
    <location>
        <begin position="437"/>
        <end position="479"/>
    </location>
</feature>
<proteinExistence type="predicted"/>
<feature type="repeat" description="WD" evidence="5">
    <location>
        <begin position="391"/>
        <end position="423"/>
    </location>
</feature>
<protein>
    <submittedName>
        <fullName evidence="7">Uncharacterized protein, isoform C</fullName>
    </submittedName>
</protein>
<dbReference type="InterPro" id="IPR013934">
    <property type="entry name" value="Utp13_C"/>
</dbReference>
<sequence length="815" mass="91586">MLASVAEKRYAAEARYTNFYAGNDITWSENGEHIYCLNGDVVNQVDVETSQIVSSFGVNVANKSESVGNAGKSKSADGLEGIEVDEDNIYCFAMSSEHLVTAHGSGLLRLWELSTQKLVKLWKSQHKGPVVRIEFSTCGKFICTSGGADATLRLWDFANNSCLCALKDFPGPSLVLQFHPSPLKSEIYAVGADNTIYCWNYETKTLLYKMRGHISQVTGLSFRNAAADCSQLVTVSRDKVLIVWQRTEEASSWMQSKTIPLYEELEGVTHIADGAQLLVACGSGKLQQIDTKTWKIRDLFVKTEFEISRLLYCSIKQQLALITTEQNIIIYDVNTEKESAEVKLVKQLVGYNDEILDMCFLGDKDRYLAVATNSKHFKLYDTEQNMNCRLISGHSDTVMSLAASHNLLISVGKDCSIHLWKLSYETDCLLEPLTQQSKCHTASIGCVAITHNGAKAFASACQDGSMKVWQLSRDKQDRNSYAFSLRYAALAHDKEVNCVTYALNNKILATASQDKTAKLWNADTNVLLGVLRGHTRGVWCVRFSPVDQIVLTSSSDCSLRIWSIANFSCLKRLEQECTILRVEFLDHGKFILSAASDGLLKLWNLKTNICVQSIDEHSDRVWSVAVSACSNRFFYTGGADSKLIRFDDVTETVRNEALDKRQAILQQEQTLHSLLHAQEQLEKAFKLALTLDKPKASYDIICHFMRKRDAAAVRHLVDQLNMDQRLVLLQHVKAWGTNSRHSYIANLVLRHLLGDALLNTSQRFYNNGNLVEVLTPYVQRHFKRVSELNKDLAFMEFIVKCITQLLGASKLNRKF</sequence>
<feature type="repeat" description="WD" evidence="5">
    <location>
        <begin position="531"/>
        <end position="572"/>
    </location>
</feature>
<dbReference type="OrthoDB" id="5414888at2759"/>
<name>A0A0Q9W485_DROVI</name>
<dbReference type="EMBL" id="CH940648">
    <property type="protein sequence ID" value="KRF79784.1"/>
    <property type="molecule type" value="Genomic_DNA"/>
</dbReference>
<keyword evidence="2 5" id="KW-0853">WD repeat</keyword>
<dbReference type="PANTHER" id="PTHR19854:SF15">
    <property type="entry name" value="TRANSDUCIN BETA-LIKE PROTEIN 3"/>
    <property type="match status" value="1"/>
</dbReference>
<dbReference type="GO" id="GO:0034511">
    <property type="term" value="F:U3 snoRNA binding"/>
    <property type="evidence" value="ECO:0007669"/>
    <property type="project" value="TreeGrafter"/>
</dbReference>
<feature type="repeat" description="WD" evidence="5">
    <location>
        <begin position="579"/>
        <end position="613"/>
    </location>
</feature>
<feature type="repeat" description="WD" evidence="5">
    <location>
        <begin position="123"/>
        <end position="165"/>
    </location>
</feature>
<evidence type="ECO:0000256" key="2">
    <source>
        <dbReference type="ARBA" id="ARBA00022574"/>
    </source>
</evidence>
<dbReference type="SMR" id="A0A0Q9W485"/>
<dbReference type="SMART" id="SM00320">
    <property type="entry name" value="WD40"/>
    <property type="match status" value="11"/>
</dbReference>
<organism evidence="7 8">
    <name type="scientific">Drosophila virilis</name>
    <name type="common">Fruit fly</name>
    <dbReference type="NCBI Taxonomy" id="7244"/>
    <lineage>
        <taxon>Eukaryota</taxon>
        <taxon>Metazoa</taxon>
        <taxon>Ecdysozoa</taxon>
        <taxon>Arthropoda</taxon>
        <taxon>Hexapoda</taxon>
        <taxon>Insecta</taxon>
        <taxon>Pterygota</taxon>
        <taxon>Neoptera</taxon>
        <taxon>Endopterygota</taxon>
        <taxon>Diptera</taxon>
        <taxon>Brachycera</taxon>
        <taxon>Muscomorpha</taxon>
        <taxon>Ephydroidea</taxon>
        <taxon>Drosophilidae</taxon>
        <taxon>Drosophila</taxon>
    </lineage>
</organism>
<dbReference type="PROSITE" id="PS50294">
    <property type="entry name" value="WD_REPEATS_REGION"/>
    <property type="match status" value="3"/>
</dbReference>
<evidence type="ECO:0000259" key="6">
    <source>
        <dbReference type="Pfam" id="PF08625"/>
    </source>
</evidence>
<dbReference type="PRINTS" id="PR00320">
    <property type="entry name" value="GPROTEINBRPT"/>
</dbReference>
<dbReference type="InParanoid" id="A0A0Q9W485"/>
<dbReference type="InterPro" id="IPR001680">
    <property type="entry name" value="WD40_rpt"/>
</dbReference>